<dbReference type="HOGENOM" id="CLU_000604_35_2_1"/>
<evidence type="ECO:0000256" key="2">
    <source>
        <dbReference type="ARBA" id="ARBA00022448"/>
    </source>
</evidence>
<feature type="transmembrane region" description="Helical" evidence="6">
    <location>
        <begin position="23"/>
        <end position="46"/>
    </location>
</feature>
<evidence type="ECO:0000256" key="3">
    <source>
        <dbReference type="ARBA" id="ARBA00022692"/>
    </source>
</evidence>
<dbReference type="EMBL" id="AHHD01000428">
    <property type="protein sequence ID" value="EKG12753.1"/>
    <property type="molecule type" value="Genomic_DNA"/>
</dbReference>
<dbReference type="PANTHER" id="PTHR19241">
    <property type="entry name" value="ATP-BINDING CASSETTE TRANSPORTER"/>
    <property type="match status" value="1"/>
</dbReference>
<protein>
    <submittedName>
        <fullName evidence="9">CDR ABC transporter</fullName>
    </submittedName>
</protein>
<evidence type="ECO:0000256" key="6">
    <source>
        <dbReference type="SAM" id="Phobius"/>
    </source>
</evidence>
<sequence>MAGLFIGFSFFDADNTVAGTEGVIFGVYTVTALIPVLAQQVFPIFISQRALYEVRERPARAYSWKVFLIANIIVEIPYQIFTGIIVWASFYYPINGVQPSARQLTVLVYTIQFFIYGSSFSHLVIAGMPDAESASHIVSMFFVLIFTFNGVMQPPDALPGFWEFMWRLSPLAYWINGVVGTVTHDRRIECSRTELSVFDPPAGTTCGQYLDAFLQQSTGQLMNPSATAGCEYCRFTYADQYVTEFKIEWGDRWRNFGILWVYIAFNIAMATVLYYLFRVKKWRRG</sequence>
<dbReference type="GO" id="GO:0140359">
    <property type="term" value="F:ABC-type transporter activity"/>
    <property type="evidence" value="ECO:0007669"/>
    <property type="project" value="InterPro"/>
</dbReference>
<dbReference type="Pfam" id="PF01061">
    <property type="entry name" value="ABC2_membrane"/>
    <property type="match status" value="1"/>
</dbReference>
<keyword evidence="2" id="KW-0813">Transport</keyword>
<evidence type="ECO:0000256" key="1">
    <source>
        <dbReference type="ARBA" id="ARBA00004141"/>
    </source>
</evidence>
<dbReference type="Proteomes" id="UP000007129">
    <property type="component" value="Unassembled WGS sequence"/>
</dbReference>
<feature type="transmembrane region" description="Helical" evidence="6">
    <location>
        <begin position="106"/>
        <end position="126"/>
    </location>
</feature>
<feature type="transmembrane region" description="Helical" evidence="6">
    <location>
        <begin position="258"/>
        <end position="277"/>
    </location>
</feature>
<feature type="domain" description="ABC-2 type transporter transmembrane" evidence="7">
    <location>
        <begin position="2"/>
        <end position="180"/>
    </location>
</feature>
<accession>K2RDT9</accession>
<keyword evidence="5 6" id="KW-0472">Membrane</keyword>
<evidence type="ECO:0000259" key="8">
    <source>
        <dbReference type="Pfam" id="PF06422"/>
    </source>
</evidence>
<dbReference type="eggNOG" id="KOG0065">
    <property type="taxonomic scope" value="Eukaryota"/>
</dbReference>
<keyword evidence="3 6" id="KW-0812">Transmembrane</keyword>
<gene>
    <name evidence="9" type="ORF">MPH_10110</name>
</gene>
<proteinExistence type="predicted"/>
<dbReference type="Pfam" id="PF06422">
    <property type="entry name" value="PDR_CDR"/>
    <property type="match status" value="1"/>
</dbReference>
<evidence type="ECO:0000259" key="7">
    <source>
        <dbReference type="Pfam" id="PF01061"/>
    </source>
</evidence>
<dbReference type="VEuPathDB" id="FungiDB:MPH_10110"/>
<evidence type="ECO:0000313" key="9">
    <source>
        <dbReference type="EMBL" id="EKG12753.1"/>
    </source>
</evidence>
<name>K2RDT9_MACPH</name>
<evidence type="ECO:0000256" key="5">
    <source>
        <dbReference type="ARBA" id="ARBA00023136"/>
    </source>
</evidence>
<feature type="domain" description="CDR ABC transporter" evidence="8">
    <location>
        <begin position="238"/>
        <end position="280"/>
    </location>
</feature>
<evidence type="ECO:0000256" key="4">
    <source>
        <dbReference type="ARBA" id="ARBA00022989"/>
    </source>
</evidence>
<comment type="subcellular location">
    <subcellularLocation>
        <location evidence="1">Membrane</location>
        <topology evidence="1">Multi-pass membrane protein</topology>
    </subcellularLocation>
</comment>
<feature type="transmembrane region" description="Helical" evidence="6">
    <location>
        <begin position="66"/>
        <end position="94"/>
    </location>
</feature>
<reference evidence="9 10" key="1">
    <citation type="journal article" date="2012" name="BMC Genomics">
        <title>Tools to kill: Genome of one of the most destructive plant pathogenic fungi Macrophomina phaseolina.</title>
        <authorList>
            <person name="Islam M.S."/>
            <person name="Haque M.S."/>
            <person name="Islam M.M."/>
            <person name="Emdad E.M."/>
            <person name="Halim A."/>
            <person name="Hossen Q.M.M."/>
            <person name="Hossain M.Z."/>
            <person name="Ahmed B."/>
            <person name="Rahim S."/>
            <person name="Rahman M.S."/>
            <person name="Alam M.M."/>
            <person name="Hou S."/>
            <person name="Wan X."/>
            <person name="Saito J.A."/>
            <person name="Alam M."/>
        </authorList>
    </citation>
    <scope>NUCLEOTIDE SEQUENCE [LARGE SCALE GENOMIC DNA]</scope>
    <source>
        <strain evidence="9 10">MS6</strain>
    </source>
</reference>
<dbReference type="InParanoid" id="K2RDT9"/>
<dbReference type="GO" id="GO:0005524">
    <property type="term" value="F:ATP binding"/>
    <property type="evidence" value="ECO:0007669"/>
    <property type="project" value="InterPro"/>
</dbReference>
<dbReference type="AlphaFoldDB" id="K2RDT9"/>
<dbReference type="GO" id="GO:0016020">
    <property type="term" value="C:membrane"/>
    <property type="evidence" value="ECO:0007669"/>
    <property type="project" value="UniProtKB-SubCell"/>
</dbReference>
<dbReference type="STRING" id="1126212.K2RDT9"/>
<feature type="transmembrane region" description="Helical" evidence="6">
    <location>
        <begin position="133"/>
        <end position="152"/>
    </location>
</feature>
<evidence type="ECO:0000313" key="10">
    <source>
        <dbReference type="Proteomes" id="UP000007129"/>
    </source>
</evidence>
<organism evidence="9 10">
    <name type="scientific">Macrophomina phaseolina (strain MS6)</name>
    <name type="common">Charcoal rot fungus</name>
    <dbReference type="NCBI Taxonomy" id="1126212"/>
    <lineage>
        <taxon>Eukaryota</taxon>
        <taxon>Fungi</taxon>
        <taxon>Dikarya</taxon>
        <taxon>Ascomycota</taxon>
        <taxon>Pezizomycotina</taxon>
        <taxon>Dothideomycetes</taxon>
        <taxon>Dothideomycetes incertae sedis</taxon>
        <taxon>Botryosphaeriales</taxon>
        <taxon>Botryosphaeriaceae</taxon>
        <taxon>Macrophomina</taxon>
    </lineage>
</organism>
<comment type="caution">
    <text evidence="9">The sequence shown here is derived from an EMBL/GenBank/DDBJ whole genome shotgun (WGS) entry which is preliminary data.</text>
</comment>
<dbReference type="InterPro" id="IPR010929">
    <property type="entry name" value="PDR_CDR_ABC"/>
</dbReference>
<dbReference type="InterPro" id="IPR013525">
    <property type="entry name" value="ABC2_TM"/>
</dbReference>
<dbReference type="OrthoDB" id="245989at2759"/>
<keyword evidence="4 6" id="KW-1133">Transmembrane helix</keyword>